<accession>A0A6G7VMF9</accession>
<evidence type="ECO:0000313" key="1">
    <source>
        <dbReference type="EMBL" id="QIK41056.1"/>
    </source>
</evidence>
<dbReference type="KEGG" id="mon:G8E03_09900"/>
<proteinExistence type="predicted"/>
<dbReference type="RefSeq" id="WP_166191165.1">
    <property type="nucleotide sequence ID" value="NZ_CP049811.1"/>
</dbReference>
<keyword evidence="2" id="KW-1185">Reference proteome</keyword>
<reference evidence="1 2" key="1">
    <citation type="submission" date="2020-03" db="EMBL/GenBank/DDBJ databases">
        <title>Complete genome sequence of Monaibacterium sp. ALG8 with diverse plasmids.</title>
        <authorList>
            <person name="Sun C."/>
        </authorList>
    </citation>
    <scope>NUCLEOTIDE SEQUENCE [LARGE SCALE GENOMIC DNA]</scope>
    <source>
        <strain evidence="1 2">ALG8</strain>
    </source>
</reference>
<gene>
    <name evidence="1" type="ORF">G8E03_09900</name>
</gene>
<dbReference type="AlphaFoldDB" id="A0A6G7VMF9"/>
<organism evidence="1 2">
    <name type="scientific">Pontivivens nitratireducens</name>
    <dbReference type="NCBI Taxonomy" id="2758038"/>
    <lineage>
        <taxon>Bacteria</taxon>
        <taxon>Pseudomonadati</taxon>
        <taxon>Pseudomonadota</taxon>
        <taxon>Alphaproteobacteria</taxon>
        <taxon>Rhodobacterales</taxon>
        <taxon>Paracoccaceae</taxon>
        <taxon>Pontivivens</taxon>
    </lineage>
</organism>
<dbReference type="Proteomes" id="UP000500791">
    <property type="component" value="Chromosome"/>
</dbReference>
<name>A0A6G7VMF9_9RHOB</name>
<protein>
    <submittedName>
        <fullName evidence="1">Uncharacterized protein</fullName>
    </submittedName>
</protein>
<sequence length="55" mass="6282">MPDMHKTKSARRPEPVAFAVDVREAQSMLVQSLLENDYQNLSADDFAEARRVAFE</sequence>
<dbReference type="EMBL" id="CP049811">
    <property type="protein sequence ID" value="QIK41056.1"/>
    <property type="molecule type" value="Genomic_DNA"/>
</dbReference>
<evidence type="ECO:0000313" key="2">
    <source>
        <dbReference type="Proteomes" id="UP000500791"/>
    </source>
</evidence>